<dbReference type="EMBL" id="HBGF01008891">
    <property type="protein sequence ID" value="CAD9098595.1"/>
    <property type="molecule type" value="Transcribed_RNA"/>
</dbReference>
<evidence type="ECO:0000256" key="5">
    <source>
        <dbReference type="ARBA" id="ARBA00022664"/>
    </source>
</evidence>
<protein>
    <recommendedName>
        <fullName evidence="9">Small nuclear ribonucleoprotein Sm D3</fullName>
        <shortName evidence="9">Sm-D3</shortName>
    </recommendedName>
    <alternativeName>
        <fullName evidence="9">snRNP core protein D3</fullName>
    </alternativeName>
</protein>
<dbReference type="Gene3D" id="2.30.30.100">
    <property type="match status" value="1"/>
</dbReference>
<evidence type="ECO:0000256" key="3">
    <source>
        <dbReference type="ARBA" id="ARBA00008146"/>
    </source>
</evidence>
<dbReference type="AlphaFoldDB" id="A0A7S1LA59"/>
<evidence type="ECO:0000256" key="4">
    <source>
        <dbReference type="ARBA" id="ARBA00022490"/>
    </source>
</evidence>
<feature type="domain" description="Sm" evidence="10">
    <location>
        <begin position="5"/>
        <end position="77"/>
    </location>
</feature>
<keyword evidence="4" id="KW-0963">Cytoplasm</keyword>
<evidence type="ECO:0000256" key="1">
    <source>
        <dbReference type="ARBA" id="ARBA00004123"/>
    </source>
</evidence>
<evidence type="ECO:0000256" key="7">
    <source>
        <dbReference type="ARBA" id="ARBA00023242"/>
    </source>
</evidence>
<evidence type="ECO:0000259" key="10">
    <source>
        <dbReference type="PROSITE" id="PS52002"/>
    </source>
</evidence>
<dbReference type="SUPFAM" id="SSF50182">
    <property type="entry name" value="Sm-like ribonucleoproteins"/>
    <property type="match status" value="1"/>
</dbReference>
<sequence length="102" mass="10876">MATSIPIRLVHESKGEVVSVELDNGETYKGRLSSADANMNLELTAVTVTDKKGRARELPSIFLRGSTITFVSLPPTLPMAAIITDASAPAPVEKGPGKRDRD</sequence>
<dbReference type="CDD" id="cd01721">
    <property type="entry name" value="Sm_D3"/>
    <property type="match status" value="1"/>
</dbReference>
<comment type="subcellular location">
    <subcellularLocation>
        <location evidence="2">Cytoplasm</location>
        <location evidence="2">Cytosol</location>
    </subcellularLocation>
    <subcellularLocation>
        <location evidence="1 9">Nucleus</location>
    </subcellularLocation>
</comment>
<evidence type="ECO:0000256" key="2">
    <source>
        <dbReference type="ARBA" id="ARBA00004514"/>
    </source>
</evidence>
<evidence type="ECO:0000256" key="6">
    <source>
        <dbReference type="ARBA" id="ARBA00023187"/>
    </source>
</evidence>
<dbReference type="InterPro" id="IPR001163">
    <property type="entry name" value="Sm_dom_euk/arc"/>
</dbReference>
<organism evidence="11">
    <name type="scientific">Neobodo designis</name>
    <name type="common">Flagellated protozoan</name>
    <name type="synonym">Bodo designis</name>
    <dbReference type="NCBI Taxonomy" id="312471"/>
    <lineage>
        <taxon>Eukaryota</taxon>
        <taxon>Discoba</taxon>
        <taxon>Euglenozoa</taxon>
        <taxon>Kinetoplastea</taxon>
        <taxon>Metakinetoplastina</taxon>
        <taxon>Neobodonida</taxon>
        <taxon>Neobodo</taxon>
    </lineage>
</organism>
<dbReference type="GO" id="GO:0000387">
    <property type="term" value="P:spliceosomal snRNP assembly"/>
    <property type="evidence" value="ECO:0007669"/>
    <property type="project" value="UniProtKB-UniRule"/>
</dbReference>
<dbReference type="PANTHER" id="PTHR23338">
    <property type="entry name" value="SMALL NUCLEAR RIBONUCLEOPROTEIN SM"/>
    <property type="match status" value="1"/>
</dbReference>
<dbReference type="InterPro" id="IPR047575">
    <property type="entry name" value="Sm"/>
</dbReference>
<dbReference type="InterPro" id="IPR027141">
    <property type="entry name" value="LSm4/Sm_D1/D3"/>
</dbReference>
<evidence type="ECO:0000313" key="11">
    <source>
        <dbReference type="EMBL" id="CAD9098595.1"/>
    </source>
</evidence>
<dbReference type="SMART" id="SM00651">
    <property type="entry name" value="Sm"/>
    <property type="match status" value="1"/>
</dbReference>
<dbReference type="GO" id="GO:0005829">
    <property type="term" value="C:cytosol"/>
    <property type="evidence" value="ECO:0007669"/>
    <property type="project" value="UniProtKB-SubCell"/>
</dbReference>
<dbReference type="Pfam" id="PF01423">
    <property type="entry name" value="LSM"/>
    <property type="match status" value="1"/>
</dbReference>
<keyword evidence="7 9" id="KW-0539">Nucleus</keyword>
<dbReference type="PROSITE" id="PS52002">
    <property type="entry name" value="SM"/>
    <property type="match status" value="1"/>
</dbReference>
<dbReference type="GO" id="GO:0005681">
    <property type="term" value="C:spliceosomal complex"/>
    <property type="evidence" value="ECO:0007669"/>
    <property type="project" value="InterPro"/>
</dbReference>
<dbReference type="InterPro" id="IPR034099">
    <property type="entry name" value="SmD3"/>
</dbReference>
<comment type="similarity">
    <text evidence="3 9">Belongs to the snRNP core protein family.</text>
</comment>
<dbReference type="FunFam" id="2.30.30.100:FF:000002">
    <property type="entry name" value="Small nuclear ribonucleoprotein Sm D3"/>
    <property type="match status" value="1"/>
</dbReference>
<evidence type="ECO:0000256" key="8">
    <source>
        <dbReference type="ARBA" id="ARBA00023274"/>
    </source>
</evidence>
<dbReference type="GO" id="GO:0003723">
    <property type="term" value="F:RNA binding"/>
    <property type="evidence" value="ECO:0007669"/>
    <property type="project" value="InterPro"/>
</dbReference>
<accession>A0A7S1LA59</accession>
<keyword evidence="8 9" id="KW-0687">Ribonucleoprotein</keyword>
<dbReference type="InterPro" id="IPR010920">
    <property type="entry name" value="LSM_dom_sf"/>
</dbReference>
<reference evidence="11" key="1">
    <citation type="submission" date="2021-01" db="EMBL/GenBank/DDBJ databases">
        <authorList>
            <person name="Corre E."/>
            <person name="Pelletier E."/>
            <person name="Niang G."/>
            <person name="Scheremetjew M."/>
            <person name="Finn R."/>
            <person name="Kale V."/>
            <person name="Holt S."/>
            <person name="Cochrane G."/>
            <person name="Meng A."/>
            <person name="Brown T."/>
            <person name="Cohen L."/>
        </authorList>
    </citation>
    <scope>NUCLEOTIDE SEQUENCE</scope>
    <source>
        <strain evidence="11">CCAP 1951/1</strain>
    </source>
</reference>
<gene>
    <name evidence="11" type="ORF">NDES1114_LOCUS5953</name>
</gene>
<keyword evidence="5 9" id="KW-0507">mRNA processing</keyword>
<proteinExistence type="inferred from homology"/>
<keyword evidence="6 9" id="KW-0508">mRNA splicing</keyword>
<evidence type="ECO:0000256" key="9">
    <source>
        <dbReference type="RuleBase" id="RU365050"/>
    </source>
</evidence>
<name>A0A7S1LA59_NEODS</name>